<dbReference type="Gene3D" id="2.170.150.80">
    <property type="entry name" value="NAC domain"/>
    <property type="match status" value="1"/>
</dbReference>
<keyword evidence="8" id="KW-1185">Reference proteome</keyword>
<dbReference type="InterPro" id="IPR036093">
    <property type="entry name" value="NAC_dom_sf"/>
</dbReference>
<keyword evidence="3" id="KW-0804">Transcription</keyword>
<evidence type="ECO:0000256" key="3">
    <source>
        <dbReference type="ARBA" id="ARBA00023163"/>
    </source>
</evidence>
<dbReference type="PROSITE" id="PS51005">
    <property type="entry name" value="NAC"/>
    <property type="match status" value="1"/>
</dbReference>
<dbReference type="SUPFAM" id="SSF101941">
    <property type="entry name" value="NAC domain"/>
    <property type="match status" value="1"/>
</dbReference>
<dbReference type="InterPro" id="IPR003441">
    <property type="entry name" value="NAC-dom"/>
</dbReference>
<dbReference type="GO" id="GO:0006355">
    <property type="term" value="P:regulation of DNA-templated transcription"/>
    <property type="evidence" value="ECO:0007669"/>
    <property type="project" value="InterPro"/>
</dbReference>
<dbReference type="Proteomes" id="UP000467840">
    <property type="component" value="Chromosome 18"/>
</dbReference>
<keyword evidence="4" id="KW-0539">Nucleus</keyword>
<reference evidence="7 8" key="1">
    <citation type="journal article" date="2020" name="Mol. Plant">
        <title>The Chromosome-Based Rubber Tree Genome Provides New Insights into Spurge Genome Evolution and Rubber Biosynthesis.</title>
        <authorList>
            <person name="Liu J."/>
            <person name="Shi C."/>
            <person name="Shi C.C."/>
            <person name="Li W."/>
            <person name="Zhang Q.J."/>
            <person name="Zhang Y."/>
            <person name="Li K."/>
            <person name="Lu H.F."/>
            <person name="Shi C."/>
            <person name="Zhu S.T."/>
            <person name="Xiao Z.Y."/>
            <person name="Nan H."/>
            <person name="Yue Y."/>
            <person name="Zhu X.G."/>
            <person name="Wu Y."/>
            <person name="Hong X.N."/>
            <person name="Fan G.Y."/>
            <person name="Tong Y."/>
            <person name="Zhang D."/>
            <person name="Mao C.L."/>
            <person name="Liu Y.L."/>
            <person name="Hao S.J."/>
            <person name="Liu W.Q."/>
            <person name="Lv M.Q."/>
            <person name="Zhang H.B."/>
            <person name="Liu Y."/>
            <person name="Hu-Tang G.R."/>
            <person name="Wang J.P."/>
            <person name="Wang J.H."/>
            <person name="Sun Y.H."/>
            <person name="Ni S.B."/>
            <person name="Chen W.B."/>
            <person name="Zhang X.C."/>
            <person name="Jiao Y.N."/>
            <person name="Eichler E.E."/>
            <person name="Li G.H."/>
            <person name="Liu X."/>
            <person name="Gao L.Z."/>
        </authorList>
    </citation>
    <scope>NUCLEOTIDE SEQUENCE [LARGE SCALE GENOMIC DNA]</scope>
    <source>
        <strain evidence="8">cv. GT1</strain>
        <tissue evidence="7">Leaf</tissue>
    </source>
</reference>
<keyword evidence="2" id="KW-0238">DNA-binding</keyword>
<evidence type="ECO:0000259" key="6">
    <source>
        <dbReference type="PROSITE" id="PS51005"/>
    </source>
</evidence>
<evidence type="ECO:0000256" key="4">
    <source>
        <dbReference type="ARBA" id="ARBA00023242"/>
    </source>
</evidence>
<gene>
    <name evidence="7" type="ORF">GH714_015336</name>
</gene>
<dbReference type="AlphaFoldDB" id="A0A6A6LA90"/>
<dbReference type="PANTHER" id="PTHR31719:SF43">
    <property type="entry name" value="NAC TRANSCRIPTION FACTOR 56"/>
    <property type="match status" value="1"/>
</dbReference>
<dbReference type="GO" id="GO:0003677">
    <property type="term" value="F:DNA binding"/>
    <property type="evidence" value="ECO:0007669"/>
    <property type="project" value="UniProtKB-KW"/>
</dbReference>
<evidence type="ECO:0000256" key="1">
    <source>
        <dbReference type="ARBA" id="ARBA00023015"/>
    </source>
</evidence>
<proteinExistence type="predicted"/>
<feature type="compositionally biased region" description="Basic and acidic residues" evidence="5">
    <location>
        <begin position="171"/>
        <end position="183"/>
    </location>
</feature>
<comment type="caution">
    <text evidence="7">The sequence shown here is derived from an EMBL/GenBank/DDBJ whole genome shotgun (WGS) entry which is preliminary data.</text>
</comment>
<evidence type="ECO:0000256" key="5">
    <source>
        <dbReference type="SAM" id="MobiDB-lite"/>
    </source>
</evidence>
<accession>A0A6A6LA90</accession>
<feature type="region of interest" description="Disordered" evidence="5">
    <location>
        <begin position="166"/>
        <end position="215"/>
    </location>
</feature>
<dbReference type="Pfam" id="PF02365">
    <property type="entry name" value="NAM"/>
    <property type="match status" value="1"/>
</dbReference>
<dbReference type="PANTHER" id="PTHR31719">
    <property type="entry name" value="NAC TRANSCRIPTION FACTOR 56"/>
    <property type="match status" value="1"/>
</dbReference>
<organism evidence="7 8">
    <name type="scientific">Hevea brasiliensis</name>
    <name type="common">Para rubber tree</name>
    <name type="synonym">Siphonia brasiliensis</name>
    <dbReference type="NCBI Taxonomy" id="3981"/>
    <lineage>
        <taxon>Eukaryota</taxon>
        <taxon>Viridiplantae</taxon>
        <taxon>Streptophyta</taxon>
        <taxon>Embryophyta</taxon>
        <taxon>Tracheophyta</taxon>
        <taxon>Spermatophyta</taxon>
        <taxon>Magnoliopsida</taxon>
        <taxon>eudicotyledons</taxon>
        <taxon>Gunneridae</taxon>
        <taxon>Pentapetalae</taxon>
        <taxon>rosids</taxon>
        <taxon>fabids</taxon>
        <taxon>Malpighiales</taxon>
        <taxon>Euphorbiaceae</taxon>
        <taxon>Crotonoideae</taxon>
        <taxon>Micrandreae</taxon>
        <taxon>Hevea</taxon>
    </lineage>
</organism>
<sequence length="274" mass="31764">MLFSRSFSARFALLSLNGEAMRVVLRFNPTDQELIQILDRKASEQEMPLPFIVYANLYEHEPQDLEWNHSAALGNEERYYYCKRENDSREVTGRGWWKATSHVKKVHVNENLVGYKRPLTFHRYRDQERNRNNAIKTNWIMHEYSLESKATEWRLCKIKYKGKPSMQEEMENIRQRYSSRNDSEAAGGSMNTQTGSDREQENPPPAVSSTMPLENGNHQTITGTCSSFHKLHMVILIKLMVTISTSSKSSWSSVNNNFLAFGLGRIRLKSLSCM</sequence>
<keyword evidence="1" id="KW-0805">Transcription regulation</keyword>
<evidence type="ECO:0000313" key="7">
    <source>
        <dbReference type="EMBL" id="KAF2297033.1"/>
    </source>
</evidence>
<dbReference type="EMBL" id="JAAGAX010000012">
    <property type="protein sequence ID" value="KAF2297033.1"/>
    <property type="molecule type" value="Genomic_DNA"/>
</dbReference>
<evidence type="ECO:0000313" key="8">
    <source>
        <dbReference type="Proteomes" id="UP000467840"/>
    </source>
</evidence>
<evidence type="ECO:0000256" key="2">
    <source>
        <dbReference type="ARBA" id="ARBA00023125"/>
    </source>
</evidence>
<feature type="domain" description="NAC" evidence="6">
    <location>
        <begin position="21"/>
        <end position="161"/>
    </location>
</feature>
<protein>
    <recommendedName>
        <fullName evidence="6">NAC domain-containing protein</fullName>
    </recommendedName>
</protein>
<name>A0A6A6LA90_HEVBR</name>